<dbReference type="CDD" id="cd06173">
    <property type="entry name" value="MFS_MefA_like"/>
    <property type="match status" value="1"/>
</dbReference>
<keyword evidence="3" id="KW-1003">Cell membrane</keyword>
<accession>C6WTR0</accession>
<dbReference type="OrthoDB" id="9803968at2"/>
<feature type="transmembrane region" description="Helical" evidence="7">
    <location>
        <begin position="412"/>
        <end position="432"/>
    </location>
</feature>
<feature type="transmembrane region" description="Helical" evidence="7">
    <location>
        <begin position="52"/>
        <end position="72"/>
    </location>
</feature>
<evidence type="ECO:0000256" key="3">
    <source>
        <dbReference type="ARBA" id="ARBA00022475"/>
    </source>
</evidence>
<proteinExistence type="predicted"/>
<dbReference type="InterPro" id="IPR011701">
    <property type="entry name" value="MFS"/>
</dbReference>
<dbReference type="RefSeq" id="WP_015833236.1">
    <property type="nucleotide sequence ID" value="NC_012968.1"/>
</dbReference>
<dbReference type="PANTHER" id="PTHR43266">
    <property type="entry name" value="MACROLIDE-EFFLUX PROTEIN"/>
    <property type="match status" value="1"/>
</dbReference>
<keyword evidence="5 7" id="KW-1133">Transmembrane helix</keyword>
<keyword evidence="9" id="KW-1185">Reference proteome</keyword>
<dbReference type="KEGG" id="mmb:Mmol_2299"/>
<sequence>MSNQFQLMQEKRFRPFFFTQFLGAFNDNVFKTALITLVAFHTASLTSIDGSTLATLLPGLFILPFFLFSATAGQLADKYEKSQIIRLVKVFEIGIMLFASMGFFLHNIWLLATALFMMGMHSTLFGPVKYAYLPQHLSEHEIVGGNGMVEMGSFVAILLGQVLGAWLAMQNEHAALTSITVLGIAALGYWTSRGVPNSPAAAPKLHVNWNPITETCKSIKFIWQHQAIWLTIIAISWFWFYGATLLAQFPNFAKNILHGDESLFILLLSIFSLGIGIGSLMCEKLSKGKVELGLVLFGACGLTVFGVDLYFASTSIYESLNNKALLDYAAFIAKHYDATGHLIFTYWRLLADIALIGVFGGLYIVPLYAFIQTRAEKSHQSRVIAANNILNALFMVASALFSVQIFNLGLNIPQLFLVTALLNVFIMIYLCIRQPVYLRTFMAWLKPNP</sequence>
<evidence type="ECO:0000256" key="4">
    <source>
        <dbReference type="ARBA" id="ARBA00022692"/>
    </source>
</evidence>
<evidence type="ECO:0000256" key="7">
    <source>
        <dbReference type="SAM" id="Phobius"/>
    </source>
</evidence>
<evidence type="ECO:0000256" key="5">
    <source>
        <dbReference type="ARBA" id="ARBA00022989"/>
    </source>
</evidence>
<keyword evidence="4 7" id="KW-0812">Transmembrane</keyword>
<keyword evidence="6 7" id="KW-0472">Membrane</keyword>
<dbReference type="InterPro" id="IPR036259">
    <property type="entry name" value="MFS_trans_sf"/>
</dbReference>
<name>C6WTR0_METML</name>
<reference evidence="9" key="1">
    <citation type="submission" date="2009-07" db="EMBL/GenBank/DDBJ databases">
        <title>Complete sequence of Methylotenera mobilis JLW8.</title>
        <authorList>
            <consortium name="US DOE Joint Genome Institute"/>
            <person name="Lucas S."/>
            <person name="Copeland A."/>
            <person name="Lapidus A."/>
            <person name="Glavina del Rio T."/>
            <person name="Tice H."/>
            <person name="Bruce D."/>
            <person name="Goodwin L."/>
            <person name="Pitluck S."/>
            <person name="LaButti K.M."/>
            <person name="Clum A."/>
            <person name="Larimer F."/>
            <person name="Land M."/>
            <person name="Hauser L."/>
            <person name="Kyrpides N."/>
            <person name="Mikhailova N."/>
            <person name="Kayluzhnaya M."/>
            <person name="Chistoserdova L."/>
        </authorList>
    </citation>
    <scope>NUCLEOTIDE SEQUENCE [LARGE SCALE GENOMIC DNA]</scope>
    <source>
        <strain evidence="9">JLW8 / ATCC BAA-1282 / DSM 17540</strain>
    </source>
</reference>
<evidence type="ECO:0000256" key="2">
    <source>
        <dbReference type="ARBA" id="ARBA00022448"/>
    </source>
</evidence>
<feature type="transmembrane region" description="Helical" evidence="7">
    <location>
        <begin position="21"/>
        <end position="40"/>
    </location>
</feature>
<feature type="transmembrane region" description="Helical" evidence="7">
    <location>
        <begin position="349"/>
        <end position="371"/>
    </location>
</feature>
<feature type="transmembrane region" description="Helical" evidence="7">
    <location>
        <begin position="227"/>
        <end position="250"/>
    </location>
</feature>
<feature type="transmembrane region" description="Helical" evidence="7">
    <location>
        <begin position="149"/>
        <end position="168"/>
    </location>
</feature>
<feature type="transmembrane region" description="Helical" evidence="7">
    <location>
        <begin position="262"/>
        <end position="282"/>
    </location>
</feature>
<dbReference type="eggNOG" id="COG0204">
    <property type="taxonomic scope" value="Bacteria"/>
</dbReference>
<dbReference type="EMBL" id="CP001672">
    <property type="protein sequence ID" value="ACT49201.1"/>
    <property type="molecule type" value="Genomic_DNA"/>
</dbReference>
<comment type="subcellular location">
    <subcellularLocation>
        <location evidence="1">Cell membrane</location>
        <topology evidence="1">Multi-pass membrane protein</topology>
    </subcellularLocation>
</comment>
<dbReference type="GO" id="GO:0005886">
    <property type="term" value="C:plasma membrane"/>
    <property type="evidence" value="ECO:0007669"/>
    <property type="project" value="UniProtKB-SubCell"/>
</dbReference>
<dbReference type="SUPFAM" id="SSF103473">
    <property type="entry name" value="MFS general substrate transporter"/>
    <property type="match status" value="1"/>
</dbReference>
<feature type="transmembrane region" description="Helical" evidence="7">
    <location>
        <begin position="294"/>
        <end position="312"/>
    </location>
</feature>
<evidence type="ECO:0000256" key="6">
    <source>
        <dbReference type="ARBA" id="ARBA00023136"/>
    </source>
</evidence>
<feature type="transmembrane region" description="Helical" evidence="7">
    <location>
        <begin position="383"/>
        <end position="406"/>
    </location>
</feature>
<reference evidence="8 9" key="2">
    <citation type="journal article" date="2011" name="J. Bacteriol.">
        <title>Genomes of three methylotrophs from a single niche uncover genetic and metabolic divergence of Methylophilaceae.</title>
        <authorList>
            <person name="Lapidus A."/>
            <person name="Clum A."/>
            <person name="Labutti K."/>
            <person name="Kaluzhnaya M.G."/>
            <person name="Lim S."/>
            <person name="Beck D.A."/>
            <person name="Glavina Del Rio T."/>
            <person name="Nolan M."/>
            <person name="Mavromatis K."/>
            <person name="Huntemann M."/>
            <person name="Lucas S."/>
            <person name="Lidstrom M.E."/>
            <person name="Ivanova N."/>
            <person name="Chistoserdova L."/>
        </authorList>
    </citation>
    <scope>NUCLEOTIDE SEQUENCE [LARGE SCALE GENOMIC DNA]</scope>
    <source>
        <strain evidence="9">JLW8 / ATCC BAA-1282 / DSM 17540</strain>
    </source>
</reference>
<evidence type="ECO:0000313" key="8">
    <source>
        <dbReference type="EMBL" id="ACT49201.1"/>
    </source>
</evidence>
<evidence type="ECO:0000313" key="9">
    <source>
        <dbReference type="Proteomes" id="UP000002742"/>
    </source>
</evidence>
<dbReference type="AlphaFoldDB" id="C6WTR0"/>
<evidence type="ECO:0000256" key="1">
    <source>
        <dbReference type="ARBA" id="ARBA00004651"/>
    </source>
</evidence>
<keyword evidence="2" id="KW-0813">Transport</keyword>
<dbReference type="Pfam" id="PF07690">
    <property type="entry name" value="MFS_1"/>
    <property type="match status" value="1"/>
</dbReference>
<dbReference type="STRING" id="583345.Mmol_2299"/>
<dbReference type="HOGENOM" id="CLU_029603_0_0_4"/>
<dbReference type="PANTHER" id="PTHR43266:SF2">
    <property type="entry name" value="MAJOR FACILITATOR SUPERFAMILY (MFS) PROFILE DOMAIN-CONTAINING PROTEIN"/>
    <property type="match status" value="1"/>
</dbReference>
<dbReference type="Gene3D" id="1.20.1250.20">
    <property type="entry name" value="MFS general substrate transporter like domains"/>
    <property type="match status" value="1"/>
</dbReference>
<organism evidence="8 9">
    <name type="scientific">Methylotenera mobilis (strain JLW8 / ATCC BAA-1282 / DSM 17540)</name>
    <dbReference type="NCBI Taxonomy" id="583345"/>
    <lineage>
        <taxon>Bacteria</taxon>
        <taxon>Pseudomonadati</taxon>
        <taxon>Pseudomonadota</taxon>
        <taxon>Betaproteobacteria</taxon>
        <taxon>Nitrosomonadales</taxon>
        <taxon>Methylophilaceae</taxon>
        <taxon>Methylotenera</taxon>
    </lineage>
</organism>
<protein>
    <submittedName>
        <fullName evidence="8">Major facilitator superfamily MFS_1</fullName>
    </submittedName>
</protein>
<dbReference type="Proteomes" id="UP000002742">
    <property type="component" value="Chromosome"/>
</dbReference>
<gene>
    <name evidence="8" type="ordered locus">Mmol_2299</name>
</gene>
<dbReference type="GO" id="GO:0022857">
    <property type="term" value="F:transmembrane transporter activity"/>
    <property type="evidence" value="ECO:0007669"/>
    <property type="project" value="InterPro"/>
</dbReference>